<evidence type="ECO:0000313" key="1">
    <source>
        <dbReference type="EMBL" id="CEI70968.1"/>
    </source>
</evidence>
<protein>
    <submittedName>
        <fullName evidence="1">Uncharacterized protein</fullName>
    </submittedName>
</protein>
<dbReference type="AlphaFoldDB" id="A0A2L2TL97"/>
<dbReference type="STRING" id="56646.A0A2L2TL97"/>
<dbReference type="Proteomes" id="UP000245910">
    <property type="component" value="Chromosome III"/>
</dbReference>
<dbReference type="EMBL" id="LN649231">
    <property type="protein sequence ID" value="CEI70968.1"/>
    <property type="molecule type" value="Genomic_DNA"/>
</dbReference>
<keyword evidence="2" id="KW-1185">Reference proteome</keyword>
<organism evidence="1 2">
    <name type="scientific">Fusarium venenatum</name>
    <dbReference type="NCBI Taxonomy" id="56646"/>
    <lineage>
        <taxon>Eukaryota</taxon>
        <taxon>Fungi</taxon>
        <taxon>Dikarya</taxon>
        <taxon>Ascomycota</taxon>
        <taxon>Pezizomycotina</taxon>
        <taxon>Sordariomycetes</taxon>
        <taxon>Hypocreomycetidae</taxon>
        <taxon>Hypocreales</taxon>
        <taxon>Nectriaceae</taxon>
        <taxon>Fusarium</taxon>
    </lineage>
</organism>
<sequence>MTWKYFNSQVFPHLHLIRRSITHVSKIEFFLAVYAAFQVAMTKNIKGGFRGAGHVPFDPESVISKLDVRLRTPTPAKEEASQAQSWTSRAPRTVLEAQSQSEYLERRVRRHHSSSSESIIEAIKSLTEAVKGVMHESALLRADLQDV</sequence>
<proteinExistence type="predicted"/>
<name>A0A2L2TL97_9HYPO</name>
<accession>A0A2L2TL97</accession>
<evidence type="ECO:0000313" key="2">
    <source>
        <dbReference type="Proteomes" id="UP000245910"/>
    </source>
</evidence>
<reference evidence="2" key="1">
    <citation type="submission" date="2014-10" db="EMBL/GenBank/DDBJ databases">
        <authorList>
            <person name="King R."/>
        </authorList>
    </citation>
    <scope>NUCLEOTIDE SEQUENCE [LARGE SCALE GENOMIC DNA]</scope>
    <source>
        <strain evidence="2">A3/5</strain>
    </source>
</reference>